<reference evidence="2 3" key="1">
    <citation type="submission" date="2019-09" db="EMBL/GenBank/DDBJ databases">
        <authorList>
            <person name="Ou C."/>
        </authorList>
    </citation>
    <scope>NUCLEOTIDE SEQUENCE [LARGE SCALE GENOMIC DNA]</scope>
    <source>
        <strain evidence="2">S2</strain>
        <tissue evidence="2">Leaf</tissue>
    </source>
</reference>
<reference evidence="3" key="2">
    <citation type="submission" date="2019-10" db="EMBL/GenBank/DDBJ databases">
        <title>A de novo genome assembly of a pear dwarfing rootstock.</title>
        <authorList>
            <person name="Wang F."/>
            <person name="Wang J."/>
            <person name="Li S."/>
            <person name="Zhang Y."/>
            <person name="Fang M."/>
            <person name="Ma L."/>
            <person name="Zhao Y."/>
            <person name="Jiang S."/>
        </authorList>
    </citation>
    <scope>NUCLEOTIDE SEQUENCE [LARGE SCALE GENOMIC DNA]</scope>
</reference>
<organism evidence="2 3">
    <name type="scientific">Pyrus ussuriensis x Pyrus communis</name>
    <dbReference type="NCBI Taxonomy" id="2448454"/>
    <lineage>
        <taxon>Eukaryota</taxon>
        <taxon>Viridiplantae</taxon>
        <taxon>Streptophyta</taxon>
        <taxon>Embryophyta</taxon>
        <taxon>Tracheophyta</taxon>
        <taxon>Spermatophyta</taxon>
        <taxon>Magnoliopsida</taxon>
        <taxon>eudicotyledons</taxon>
        <taxon>Gunneridae</taxon>
        <taxon>Pentapetalae</taxon>
        <taxon>rosids</taxon>
        <taxon>fabids</taxon>
        <taxon>Rosales</taxon>
        <taxon>Rosaceae</taxon>
        <taxon>Amygdaloideae</taxon>
        <taxon>Maleae</taxon>
        <taxon>Pyrus</taxon>
    </lineage>
</organism>
<accession>A0A5N5HXL7</accession>
<keyword evidence="3" id="KW-1185">Reference proteome</keyword>
<comment type="caution">
    <text evidence="2">The sequence shown here is derived from an EMBL/GenBank/DDBJ whole genome shotgun (WGS) entry which is preliminary data.</text>
</comment>
<protein>
    <submittedName>
        <fullName evidence="2">Uncharacterized protein</fullName>
    </submittedName>
</protein>
<dbReference type="EMBL" id="SMOL01000120">
    <property type="protein sequence ID" value="KAB2632656.1"/>
    <property type="molecule type" value="Genomic_DNA"/>
</dbReference>
<gene>
    <name evidence="2" type="ORF">D8674_028903</name>
</gene>
<evidence type="ECO:0000313" key="3">
    <source>
        <dbReference type="Proteomes" id="UP000327157"/>
    </source>
</evidence>
<proteinExistence type="predicted"/>
<evidence type="ECO:0000256" key="1">
    <source>
        <dbReference type="SAM" id="MobiDB-lite"/>
    </source>
</evidence>
<feature type="region of interest" description="Disordered" evidence="1">
    <location>
        <begin position="1"/>
        <end position="32"/>
    </location>
</feature>
<sequence>MEEGEIRDADGGEKEATTFDKDNEIDDDEEEEDEMVAWTDAETFDEDDFLEIQDCVVLIWLLCRFLVD</sequence>
<dbReference type="AlphaFoldDB" id="A0A5N5HXL7"/>
<name>A0A5N5HXL7_9ROSA</name>
<reference evidence="2 3" key="3">
    <citation type="submission" date="2019-11" db="EMBL/GenBank/DDBJ databases">
        <title>A de novo genome assembly of a pear dwarfing rootstock.</title>
        <authorList>
            <person name="Wang F."/>
            <person name="Wang J."/>
            <person name="Li S."/>
            <person name="Zhang Y."/>
            <person name="Fang M."/>
            <person name="Ma L."/>
            <person name="Zhao Y."/>
            <person name="Jiang S."/>
        </authorList>
    </citation>
    <scope>NUCLEOTIDE SEQUENCE [LARGE SCALE GENOMIC DNA]</scope>
    <source>
        <strain evidence="2">S2</strain>
        <tissue evidence="2">Leaf</tissue>
    </source>
</reference>
<feature type="compositionally biased region" description="Basic and acidic residues" evidence="1">
    <location>
        <begin position="1"/>
        <end position="22"/>
    </location>
</feature>
<evidence type="ECO:0000313" key="2">
    <source>
        <dbReference type="EMBL" id="KAB2632656.1"/>
    </source>
</evidence>
<dbReference type="Proteomes" id="UP000327157">
    <property type="component" value="Chromosome 6"/>
</dbReference>
<feature type="compositionally biased region" description="Acidic residues" evidence="1">
    <location>
        <begin position="23"/>
        <end position="32"/>
    </location>
</feature>